<reference evidence="1 2" key="1">
    <citation type="submission" date="2017-12" db="EMBL/GenBank/DDBJ databases">
        <authorList>
            <person name="Paulsen S."/>
            <person name="Gram L.K."/>
        </authorList>
    </citation>
    <scope>NUCLEOTIDE SEQUENCE [LARGE SCALE GENOMIC DNA]</scope>
    <source>
        <strain evidence="1 2">S2897</strain>
    </source>
</reference>
<dbReference type="Proteomes" id="UP000305874">
    <property type="component" value="Unassembled WGS sequence"/>
</dbReference>
<dbReference type="RefSeq" id="WP_138549150.1">
    <property type="nucleotide sequence ID" value="NZ_PNCG01000094.1"/>
</dbReference>
<reference evidence="2" key="2">
    <citation type="submission" date="2019-06" db="EMBL/GenBank/DDBJ databases">
        <title>Co-occurence of chitin degradation, pigmentation and bioactivity in marine Pseudoalteromonas.</title>
        <authorList>
            <person name="Sonnenschein E.C."/>
            <person name="Bech P.K."/>
        </authorList>
    </citation>
    <scope>NUCLEOTIDE SEQUENCE [LARGE SCALE GENOMIC DNA]</scope>
    <source>
        <strain evidence="2">S2897</strain>
    </source>
</reference>
<protein>
    <submittedName>
        <fullName evidence="1">Uncharacterized protein</fullName>
    </submittedName>
</protein>
<proteinExistence type="predicted"/>
<feature type="non-terminal residue" evidence="1">
    <location>
        <position position="1"/>
    </location>
</feature>
<evidence type="ECO:0000313" key="2">
    <source>
        <dbReference type="Proteomes" id="UP000305874"/>
    </source>
</evidence>
<organism evidence="1 2">
    <name type="scientific">Pseudoalteromonas ruthenica</name>
    <dbReference type="NCBI Taxonomy" id="151081"/>
    <lineage>
        <taxon>Bacteria</taxon>
        <taxon>Pseudomonadati</taxon>
        <taxon>Pseudomonadota</taxon>
        <taxon>Gammaproteobacteria</taxon>
        <taxon>Alteromonadales</taxon>
        <taxon>Pseudoalteromonadaceae</taxon>
        <taxon>Pseudoalteromonas</taxon>
    </lineage>
</organism>
<evidence type="ECO:0000313" key="1">
    <source>
        <dbReference type="EMBL" id="TMP84989.1"/>
    </source>
</evidence>
<sequence>MPNGKLYFIHPSEGFFYYDIEKELLQKLEGDIGSRNPFLSYGFLPPLPDEPTYPLYYSGGILYRMDPDTSELDIIYSVPDANENLPVSLLTY</sequence>
<accession>A0A5S3Z0H3</accession>
<gene>
    <name evidence="1" type="ORF">CWC05_19175</name>
</gene>
<feature type="non-terminal residue" evidence="1">
    <location>
        <position position="92"/>
    </location>
</feature>
<dbReference type="AlphaFoldDB" id="A0A5S3Z0H3"/>
<dbReference type="EMBL" id="PNCG01000094">
    <property type="protein sequence ID" value="TMP84989.1"/>
    <property type="molecule type" value="Genomic_DNA"/>
</dbReference>
<comment type="caution">
    <text evidence="1">The sequence shown here is derived from an EMBL/GenBank/DDBJ whole genome shotgun (WGS) entry which is preliminary data.</text>
</comment>
<name>A0A5S3Z0H3_9GAMM</name>